<evidence type="ECO:0000313" key="1">
    <source>
        <dbReference type="EMBL" id="PUE59159.1"/>
    </source>
</evidence>
<name>A0A315EPN3_9BURK</name>
<protein>
    <submittedName>
        <fullName evidence="1">Uncharacterized protein</fullName>
    </submittedName>
</protein>
<dbReference type="AlphaFoldDB" id="A0A315EPN3"/>
<reference evidence="1 2" key="1">
    <citation type="submission" date="2017-04" db="EMBL/GenBank/DDBJ databases">
        <title>Unexpected and diverse lifestyles within the genus Limnohabitans.</title>
        <authorList>
            <person name="Kasalicky V."/>
            <person name="Mehrshad M."/>
            <person name="Andrei S.-A."/>
            <person name="Salcher M."/>
            <person name="Kratochvilova H."/>
            <person name="Simek K."/>
            <person name="Ghai R."/>
        </authorList>
    </citation>
    <scope>NUCLEOTIDE SEQUENCE [LARGE SCALE GENOMIC DNA]</scope>
    <source>
        <strain evidence="1 2">MWH-C5</strain>
    </source>
</reference>
<dbReference type="Proteomes" id="UP000251341">
    <property type="component" value="Unassembled WGS sequence"/>
</dbReference>
<dbReference type="RefSeq" id="WP_108401936.1">
    <property type="nucleotide sequence ID" value="NZ_NESP01000001.1"/>
</dbReference>
<evidence type="ECO:0000313" key="2">
    <source>
        <dbReference type="Proteomes" id="UP000251341"/>
    </source>
</evidence>
<comment type="caution">
    <text evidence="1">The sequence shown here is derived from an EMBL/GenBank/DDBJ whole genome shotgun (WGS) entry which is preliminary data.</text>
</comment>
<accession>A0A315EPN3</accession>
<proteinExistence type="predicted"/>
<organism evidence="1 2">
    <name type="scientific">Limnohabitans curvus</name>
    <dbReference type="NCBI Taxonomy" id="323423"/>
    <lineage>
        <taxon>Bacteria</taxon>
        <taxon>Pseudomonadati</taxon>
        <taxon>Pseudomonadota</taxon>
        <taxon>Betaproteobacteria</taxon>
        <taxon>Burkholderiales</taxon>
        <taxon>Comamonadaceae</taxon>
        <taxon>Limnohabitans</taxon>
    </lineage>
</organism>
<dbReference type="EMBL" id="NESP01000001">
    <property type="protein sequence ID" value="PUE59159.1"/>
    <property type="molecule type" value="Genomic_DNA"/>
</dbReference>
<sequence>MSDVTLPVGIPVWPDTLPLPRIEGYGLAPQSNAVRTDIDAGAARMRLRSTSTLYRVRVEWRFSQEAFAVFDAWWMHVLNQGVLWFAMPLAAGLGVQAVQSRFIAPWDTELLTGNRWQVKAQLEVQEFPRLTADETQVAAVLGPDAIALGERLHTWLNQSMAAADYW</sequence>
<gene>
    <name evidence="1" type="ORF">B9Z44_05985</name>
</gene>
<keyword evidence="2" id="KW-1185">Reference proteome</keyword>